<keyword evidence="3" id="KW-1185">Reference proteome</keyword>
<evidence type="ECO:0000313" key="2">
    <source>
        <dbReference type="EMBL" id="AQT28669.1"/>
    </source>
</evidence>
<organism evidence="2 3">
    <name type="scientific">Erwinia phage vB_EamM_Yoloswag</name>
    <dbReference type="NCBI Taxonomy" id="1958956"/>
    <lineage>
        <taxon>Viruses</taxon>
        <taxon>Duplodnaviria</taxon>
        <taxon>Heunggongvirae</taxon>
        <taxon>Uroviricota</taxon>
        <taxon>Caudoviricetes</taxon>
        <taxon>Yoloswagvirus</taxon>
        <taxon>Yoloswagvirus yoloswag</taxon>
    </lineage>
</organism>
<name>A0A1S6L3D9_9CAUD</name>
<accession>A0A1S6L3D9</accession>
<reference evidence="2 3" key="1">
    <citation type="submission" date="2017-01" db="EMBL/GenBank/DDBJ databases">
        <authorList>
            <person name="Mah S.A."/>
            <person name="Swanson W.J."/>
            <person name="Moy G.W."/>
            <person name="Vacquier V.D."/>
        </authorList>
    </citation>
    <scope>NUCLEOTIDE SEQUENCE [LARGE SCALE GENOMIC DNA]</scope>
</reference>
<keyword evidence="1" id="KW-0812">Transmembrane</keyword>
<feature type="transmembrane region" description="Helical" evidence="1">
    <location>
        <begin position="7"/>
        <end position="25"/>
    </location>
</feature>
<feature type="transmembrane region" description="Helical" evidence="1">
    <location>
        <begin position="87"/>
        <end position="108"/>
    </location>
</feature>
<dbReference type="EMBL" id="KY448244">
    <property type="protein sequence ID" value="AQT28669.1"/>
    <property type="molecule type" value="Genomic_DNA"/>
</dbReference>
<sequence length="110" mass="11837">MLSVDASAVGWLCIIAALLTSPAILKGPDRVGFNVASVSVLLVTSLVCFVEVDMIRAAICVLVFCCLSALMSVVYTELVQHTHGFGFWPKLYVVDVGILNGIILWAIIRV</sequence>
<gene>
    <name evidence="2" type="ORF">YOLOSWAG_190</name>
</gene>
<evidence type="ECO:0000256" key="1">
    <source>
        <dbReference type="SAM" id="Phobius"/>
    </source>
</evidence>
<proteinExistence type="predicted"/>
<keyword evidence="1" id="KW-0472">Membrane</keyword>
<feature type="transmembrane region" description="Helical" evidence="1">
    <location>
        <begin position="31"/>
        <end position="50"/>
    </location>
</feature>
<feature type="transmembrane region" description="Helical" evidence="1">
    <location>
        <begin position="57"/>
        <end position="75"/>
    </location>
</feature>
<dbReference type="Proteomes" id="UP000221250">
    <property type="component" value="Segment"/>
</dbReference>
<keyword evidence="1" id="KW-1133">Transmembrane helix</keyword>
<protein>
    <submittedName>
        <fullName evidence="2">Uncharacterized protein</fullName>
    </submittedName>
</protein>
<evidence type="ECO:0000313" key="3">
    <source>
        <dbReference type="Proteomes" id="UP000221250"/>
    </source>
</evidence>